<evidence type="ECO:0000256" key="1">
    <source>
        <dbReference type="SAM" id="SignalP"/>
    </source>
</evidence>
<proteinExistence type="predicted"/>
<sequence>MLFHLFNLLSFAMIRSSCTFSLFDVTLSKDSHILALCGHVRRILPKSLLHSDTSEFFWT</sequence>
<feature type="signal peptide" evidence="1">
    <location>
        <begin position="1"/>
        <end position="19"/>
    </location>
</feature>
<organism evidence="2 3">
    <name type="scientific">Ceratopteris richardii</name>
    <name type="common">Triangle waterfern</name>
    <dbReference type="NCBI Taxonomy" id="49495"/>
    <lineage>
        <taxon>Eukaryota</taxon>
        <taxon>Viridiplantae</taxon>
        <taxon>Streptophyta</taxon>
        <taxon>Embryophyta</taxon>
        <taxon>Tracheophyta</taxon>
        <taxon>Polypodiopsida</taxon>
        <taxon>Polypodiidae</taxon>
        <taxon>Polypodiales</taxon>
        <taxon>Pteridineae</taxon>
        <taxon>Pteridaceae</taxon>
        <taxon>Parkerioideae</taxon>
        <taxon>Ceratopteris</taxon>
    </lineage>
</organism>
<protein>
    <submittedName>
        <fullName evidence="2">Uncharacterized protein</fullName>
    </submittedName>
</protein>
<keyword evidence="1" id="KW-0732">Signal</keyword>
<evidence type="ECO:0000313" key="2">
    <source>
        <dbReference type="EMBL" id="KAH7301658.1"/>
    </source>
</evidence>
<dbReference type="EMBL" id="CM035428">
    <property type="protein sequence ID" value="KAH7301658.1"/>
    <property type="molecule type" value="Genomic_DNA"/>
</dbReference>
<name>A0A8T2S1S4_CERRI</name>
<comment type="caution">
    <text evidence="2">The sequence shown here is derived from an EMBL/GenBank/DDBJ whole genome shotgun (WGS) entry which is preliminary data.</text>
</comment>
<keyword evidence="3" id="KW-1185">Reference proteome</keyword>
<gene>
    <name evidence="2" type="ORF">KP509_23G036800</name>
</gene>
<dbReference type="AlphaFoldDB" id="A0A8T2S1S4"/>
<accession>A0A8T2S1S4</accession>
<reference evidence="2 3" key="1">
    <citation type="submission" date="2021-08" db="EMBL/GenBank/DDBJ databases">
        <title>WGS assembly of Ceratopteris richardii.</title>
        <authorList>
            <person name="Marchant D.B."/>
            <person name="Chen G."/>
            <person name="Jenkins J."/>
            <person name="Shu S."/>
            <person name="Leebens-Mack J."/>
            <person name="Grimwood J."/>
            <person name="Schmutz J."/>
            <person name="Soltis P."/>
            <person name="Soltis D."/>
            <person name="Chen Z.-H."/>
        </authorList>
    </citation>
    <scope>NUCLEOTIDE SEQUENCE [LARGE SCALE GENOMIC DNA]</scope>
    <source>
        <strain evidence="2">Whitten #5841</strain>
        <tissue evidence="2">Leaf</tissue>
    </source>
</reference>
<feature type="chain" id="PRO_5035724793" evidence="1">
    <location>
        <begin position="20"/>
        <end position="59"/>
    </location>
</feature>
<dbReference type="Proteomes" id="UP000825935">
    <property type="component" value="Chromosome 23"/>
</dbReference>
<evidence type="ECO:0000313" key="3">
    <source>
        <dbReference type="Proteomes" id="UP000825935"/>
    </source>
</evidence>